<comment type="caution">
    <text evidence="1">The sequence shown here is derived from an EMBL/GenBank/DDBJ whole genome shotgun (WGS) entry which is preliminary data.</text>
</comment>
<reference evidence="2" key="1">
    <citation type="journal article" date="2015" name="Nat. Genet.">
        <title>The genome and transcriptome of the zoonotic hookworm Ancylostoma ceylanicum identify infection-specific gene families.</title>
        <authorList>
            <person name="Schwarz E.M."/>
            <person name="Hu Y."/>
            <person name="Antoshechkin I."/>
            <person name="Miller M.M."/>
            <person name="Sternberg P.W."/>
            <person name="Aroian R.V."/>
        </authorList>
    </citation>
    <scope>NUCLEOTIDE SEQUENCE</scope>
    <source>
        <strain evidence="2">HY135</strain>
    </source>
</reference>
<dbReference type="AlphaFoldDB" id="A0A016UWS3"/>
<sequence>MIGFQYLDECSSEAKLGDVKGIVFLGAYARQPISDLWEHGEAPASSLGATKPLQKRSGCTRRCASTQKHFSGLLLARKNCTEWTEFNHDRVQLCEALLPSGIC</sequence>
<evidence type="ECO:0000313" key="2">
    <source>
        <dbReference type="Proteomes" id="UP000024635"/>
    </source>
</evidence>
<keyword evidence="2" id="KW-1185">Reference proteome</keyword>
<dbReference type="Proteomes" id="UP000024635">
    <property type="component" value="Unassembled WGS sequence"/>
</dbReference>
<dbReference type="EMBL" id="JARK01001361">
    <property type="protein sequence ID" value="EYC19212.1"/>
    <property type="molecule type" value="Genomic_DNA"/>
</dbReference>
<name>A0A016UWS3_9BILA</name>
<proteinExistence type="predicted"/>
<protein>
    <submittedName>
        <fullName evidence="1">Uncharacterized protein</fullName>
    </submittedName>
</protein>
<gene>
    <name evidence="1" type="primary">Acey_s0025.g1239</name>
    <name evidence="1" type="ORF">Y032_0025g1239</name>
</gene>
<organism evidence="1 2">
    <name type="scientific">Ancylostoma ceylanicum</name>
    <dbReference type="NCBI Taxonomy" id="53326"/>
    <lineage>
        <taxon>Eukaryota</taxon>
        <taxon>Metazoa</taxon>
        <taxon>Ecdysozoa</taxon>
        <taxon>Nematoda</taxon>
        <taxon>Chromadorea</taxon>
        <taxon>Rhabditida</taxon>
        <taxon>Rhabditina</taxon>
        <taxon>Rhabditomorpha</taxon>
        <taxon>Strongyloidea</taxon>
        <taxon>Ancylostomatidae</taxon>
        <taxon>Ancylostomatinae</taxon>
        <taxon>Ancylostoma</taxon>
    </lineage>
</organism>
<evidence type="ECO:0000313" key="1">
    <source>
        <dbReference type="EMBL" id="EYC19212.1"/>
    </source>
</evidence>
<accession>A0A016UWS3</accession>